<dbReference type="AlphaFoldDB" id="A0AAJ0H9C9"/>
<accession>A0AAJ0H9C9</accession>
<keyword evidence="2" id="KW-1185">Reference proteome</keyword>
<reference evidence="1" key="1">
    <citation type="journal article" date="2023" name="Mol. Phylogenet. Evol.">
        <title>Genome-scale phylogeny and comparative genomics of the fungal order Sordariales.</title>
        <authorList>
            <person name="Hensen N."/>
            <person name="Bonometti L."/>
            <person name="Westerberg I."/>
            <person name="Brannstrom I.O."/>
            <person name="Guillou S."/>
            <person name="Cros-Aarteil S."/>
            <person name="Calhoun S."/>
            <person name="Haridas S."/>
            <person name="Kuo A."/>
            <person name="Mondo S."/>
            <person name="Pangilinan J."/>
            <person name="Riley R."/>
            <person name="LaButti K."/>
            <person name="Andreopoulos B."/>
            <person name="Lipzen A."/>
            <person name="Chen C."/>
            <person name="Yan M."/>
            <person name="Daum C."/>
            <person name="Ng V."/>
            <person name="Clum A."/>
            <person name="Steindorff A."/>
            <person name="Ohm R.A."/>
            <person name="Martin F."/>
            <person name="Silar P."/>
            <person name="Natvig D.O."/>
            <person name="Lalanne C."/>
            <person name="Gautier V."/>
            <person name="Ament-Velasquez S.L."/>
            <person name="Kruys A."/>
            <person name="Hutchinson M.I."/>
            <person name="Powell A.J."/>
            <person name="Barry K."/>
            <person name="Miller A.N."/>
            <person name="Grigoriev I.V."/>
            <person name="Debuchy R."/>
            <person name="Gladieux P."/>
            <person name="Hiltunen Thoren M."/>
            <person name="Johannesson H."/>
        </authorList>
    </citation>
    <scope>NUCLEOTIDE SEQUENCE</scope>
    <source>
        <strain evidence="1">CBS 955.72</strain>
    </source>
</reference>
<evidence type="ECO:0000313" key="1">
    <source>
        <dbReference type="EMBL" id="KAK3344181.1"/>
    </source>
</evidence>
<dbReference type="EMBL" id="JAUIQD010000007">
    <property type="protein sequence ID" value="KAK3344181.1"/>
    <property type="molecule type" value="Genomic_DNA"/>
</dbReference>
<organism evidence="1 2">
    <name type="scientific">Lasiosphaeria hispida</name>
    <dbReference type="NCBI Taxonomy" id="260671"/>
    <lineage>
        <taxon>Eukaryota</taxon>
        <taxon>Fungi</taxon>
        <taxon>Dikarya</taxon>
        <taxon>Ascomycota</taxon>
        <taxon>Pezizomycotina</taxon>
        <taxon>Sordariomycetes</taxon>
        <taxon>Sordariomycetidae</taxon>
        <taxon>Sordariales</taxon>
        <taxon>Lasiosphaeriaceae</taxon>
        <taxon>Lasiosphaeria</taxon>
    </lineage>
</organism>
<reference evidence="1" key="2">
    <citation type="submission" date="2023-06" db="EMBL/GenBank/DDBJ databases">
        <authorList>
            <consortium name="Lawrence Berkeley National Laboratory"/>
            <person name="Haridas S."/>
            <person name="Hensen N."/>
            <person name="Bonometti L."/>
            <person name="Westerberg I."/>
            <person name="Brannstrom I.O."/>
            <person name="Guillou S."/>
            <person name="Cros-Aarteil S."/>
            <person name="Calhoun S."/>
            <person name="Kuo A."/>
            <person name="Mondo S."/>
            <person name="Pangilinan J."/>
            <person name="Riley R."/>
            <person name="Labutti K."/>
            <person name="Andreopoulos B."/>
            <person name="Lipzen A."/>
            <person name="Chen C."/>
            <person name="Yanf M."/>
            <person name="Daum C."/>
            <person name="Ng V."/>
            <person name="Clum A."/>
            <person name="Steindorff A."/>
            <person name="Ohm R."/>
            <person name="Martin F."/>
            <person name="Silar P."/>
            <person name="Natvig D."/>
            <person name="Lalanne C."/>
            <person name="Gautier V."/>
            <person name="Ament-Velasquez S.L."/>
            <person name="Kruys A."/>
            <person name="Hutchinson M.I."/>
            <person name="Powell A.J."/>
            <person name="Barry K."/>
            <person name="Miller A.N."/>
            <person name="Grigoriev I.V."/>
            <person name="Debuchy R."/>
            <person name="Gladieux P."/>
            <person name="Thoren M.H."/>
            <person name="Johannesson H."/>
        </authorList>
    </citation>
    <scope>NUCLEOTIDE SEQUENCE</scope>
    <source>
        <strain evidence="1">CBS 955.72</strain>
    </source>
</reference>
<name>A0AAJ0H9C9_9PEZI</name>
<protein>
    <submittedName>
        <fullName evidence="1">Uncharacterized protein</fullName>
    </submittedName>
</protein>
<comment type="caution">
    <text evidence="1">The sequence shown here is derived from an EMBL/GenBank/DDBJ whole genome shotgun (WGS) entry which is preliminary data.</text>
</comment>
<evidence type="ECO:0000313" key="2">
    <source>
        <dbReference type="Proteomes" id="UP001275084"/>
    </source>
</evidence>
<sequence length="206" mass="22968">MTSLPSFKPCHLCLSAFPDLPTLSCVRGGFPVSAARKQVPWLELPIVACAPTGRLFLRSLFLATTFHIPRKQYHHIALRNIAGPNTCPWSLYLRLRGDCLSSLGTPARSAQACLLEICFVCHDGSLPSYFDAYLRLLVLLFAASKQAKVEHRFFFRNRIHITHQSSYPSPSHPTFPTSPFPHPFDLHISARSASATATNLARHEDT</sequence>
<dbReference type="Proteomes" id="UP001275084">
    <property type="component" value="Unassembled WGS sequence"/>
</dbReference>
<gene>
    <name evidence="1" type="ORF">B0T25DRAFT_320107</name>
</gene>
<proteinExistence type="predicted"/>